<keyword evidence="5 7" id="KW-0472">Membrane</keyword>
<protein>
    <submittedName>
        <fullName evidence="9">Phage shock protein C (PspC) family protein</fullName>
    </submittedName>
</protein>
<feature type="domain" description="Phage shock protein PspC N-terminal" evidence="8">
    <location>
        <begin position="2"/>
        <end position="57"/>
    </location>
</feature>
<evidence type="ECO:0000256" key="5">
    <source>
        <dbReference type="ARBA" id="ARBA00023136"/>
    </source>
</evidence>
<dbReference type="InterPro" id="IPR052027">
    <property type="entry name" value="PspC"/>
</dbReference>
<evidence type="ECO:0000256" key="3">
    <source>
        <dbReference type="ARBA" id="ARBA00022692"/>
    </source>
</evidence>
<reference evidence="9 10" key="1">
    <citation type="submission" date="2018-08" db="EMBL/GenBank/DDBJ databases">
        <title>Genomic Encyclopedia of Type Strains, Phase IV (KMG-IV): sequencing the most valuable type-strain genomes for metagenomic binning, comparative biology and taxonomic classification.</title>
        <authorList>
            <person name="Goeker M."/>
        </authorList>
    </citation>
    <scope>NUCLEOTIDE SEQUENCE [LARGE SCALE GENOMIC DNA]</scope>
    <source>
        <strain evidence="9 10">DSM 23923</strain>
    </source>
</reference>
<dbReference type="Proteomes" id="UP000256388">
    <property type="component" value="Unassembled WGS sequence"/>
</dbReference>
<keyword evidence="2" id="KW-1003">Cell membrane</keyword>
<evidence type="ECO:0000256" key="1">
    <source>
        <dbReference type="ARBA" id="ARBA00004162"/>
    </source>
</evidence>
<organism evidence="9 10">
    <name type="scientific">Pelolinea submarina</name>
    <dbReference type="NCBI Taxonomy" id="913107"/>
    <lineage>
        <taxon>Bacteria</taxon>
        <taxon>Bacillati</taxon>
        <taxon>Chloroflexota</taxon>
        <taxon>Anaerolineae</taxon>
        <taxon>Anaerolineales</taxon>
        <taxon>Anaerolineaceae</taxon>
        <taxon>Pelolinea</taxon>
    </lineage>
</organism>
<evidence type="ECO:0000256" key="2">
    <source>
        <dbReference type="ARBA" id="ARBA00022475"/>
    </source>
</evidence>
<dbReference type="AlphaFoldDB" id="A0A3E0AAP1"/>
<evidence type="ECO:0000256" key="6">
    <source>
        <dbReference type="SAM" id="MobiDB-lite"/>
    </source>
</evidence>
<evidence type="ECO:0000313" key="10">
    <source>
        <dbReference type="Proteomes" id="UP000256388"/>
    </source>
</evidence>
<evidence type="ECO:0000313" key="9">
    <source>
        <dbReference type="EMBL" id="REG08525.1"/>
    </source>
</evidence>
<dbReference type="InterPro" id="IPR007168">
    <property type="entry name" value="Phageshock_PspC_N"/>
</dbReference>
<keyword evidence="4 7" id="KW-1133">Transmembrane helix</keyword>
<dbReference type="OrthoDB" id="166925at2"/>
<name>A0A3E0AAP1_9CHLR</name>
<proteinExistence type="predicted"/>
<keyword evidence="10" id="KW-1185">Reference proteome</keyword>
<evidence type="ECO:0000256" key="7">
    <source>
        <dbReference type="SAM" id="Phobius"/>
    </source>
</evidence>
<dbReference type="Pfam" id="PF04024">
    <property type="entry name" value="PspC"/>
    <property type="match status" value="1"/>
</dbReference>
<keyword evidence="3 7" id="KW-0812">Transmembrane</keyword>
<sequence>MKKLYRSNTDRMIAGVCAGLADYINIDPTIIRLIFVVLFLMGTGGFWIYIILWAIVPLPPDHADTSIEVTEVREVKPDRSDESTDAENK</sequence>
<evidence type="ECO:0000259" key="8">
    <source>
        <dbReference type="Pfam" id="PF04024"/>
    </source>
</evidence>
<dbReference type="PANTHER" id="PTHR33885">
    <property type="entry name" value="PHAGE SHOCK PROTEIN C"/>
    <property type="match status" value="1"/>
</dbReference>
<dbReference type="RefSeq" id="WP_116225178.1">
    <property type="nucleotide sequence ID" value="NZ_AP018437.1"/>
</dbReference>
<feature type="transmembrane region" description="Helical" evidence="7">
    <location>
        <begin position="33"/>
        <end position="56"/>
    </location>
</feature>
<comment type="caution">
    <text evidence="9">The sequence shown here is derived from an EMBL/GenBank/DDBJ whole genome shotgun (WGS) entry which is preliminary data.</text>
</comment>
<dbReference type="GO" id="GO:0005886">
    <property type="term" value="C:plasma membrane"/>
    <property type="evidence" value="ECO:0007669"/>
    <property type="project" value="UniProtKB-SubCell"/>
</dbReference>
<comment type="subcellular location">
    <subcellularLocation>
        <location evidence="1">Cell membrane</location>
        <topology evidence="1">Single-pass membrane protein</topology>
    </subcellularLocation>
</comment>
<accession>A0A3E0AAP1</accession>
<gene>
    <name evidence="9" type="ORF">DFR64_1893</name>
</gene>
<dbReference type="EMBL" id="QUMS01000002">
    <property type="protein sequence ID" value="REG08525.1"/>
    <property type="molecule type" value="Genomic_DNA"/>
</dbReference>
<evidence type="ECO:0000256" key="4">
    <source>
        <dbReference type="ARBA" id="ARBA00022989"/>
    </source>
</evidence>
<dbReference type="PANTHER" id="PTHR33885:SF3">
    <property type="entry name" value="PHAGE SHOCK PROTEIN C"/>
    <property type="match status" value="1"/>
</dbReference>
<feature type="region of interest" description="Disordered" evidence="6">
    <location>
        <begin position="69"/>
        <end position="89"/>
    </location>
</feature>